<dbReference type="EMBL" id="FNQR01000013">
    <property type="protein sequence ID" value="SEB02858.1"/>
    <property type="molecule type" value="Genomic_DNA"/>
</dbReference>
<evidence type="ECO:0000256" key="1">
    <source>
        <dbReference type="SAM" id="MobiDB-lite"/>
    </source>
</evidence>
<dbReference type="STRING" id="571932.SAMN05421743_11359"/>
<gene>
    <name evidence="3" type="ORF">SAMN05421743_11359</name>
</gene>
<dbReference type="Proteomes" id="UP000198584">
    <property type="component" value="Unassembled WGS sequence"/>
</dbReference>
<keyword evidence="2" id="KW-1133">Transmembrane helix</keyword>
<accession>A0A1H4G1Q7</accession>
<protein>
    <recommendedName>
        <fullName evidence="5">Coupling factor for flagellin transcription and translation</fullName>
    </recommendedName>
</protein>
<reference evidence="3 4" key="1">
    <citation type="submission" date="2016-10" db="EMBL/GenBank/DDBJ databases">
        <authorList>
            <person name="de Groot N.N."/>
        </authorList>
    </citation>
    <scope>NUCLEOTIDE SEQUENCE [LARGE SCALE GENOMIC DNA]</scope>
    <source>
        <strain evidence="3 4">CCM7597</strain>
    </source>
</reference>
<dbReference type="AlphaFoldDB" id="A0A1H4G1Q7"/>
<feature type="region of interest" description="Disordered" evidence="1">
    <location>
        <begin position="71"/>
        <end position="100"/>
    </location>
</feature>
<organism evidence="3 4">
    <name type="scientific">Thalassobacillus cyri</name>
    <dbReference type="NCBI Taxonomy" id="571932"/>
    <lineage>
        <taxon>Bacteria</taxon>
        <taxon>Bacillati</taxon>
        <taxon>Bacillota</taxon>
        <taxon>Bacilli</taxon>
        <taxon>Bacillales</taxon>
        <taxon>Bacillaceae</taxon>
        <taxon>Thalassobacillus</taxon>
    </lineage>
</organism>
<keyword evidence="4" id="KW-1185">Reference proteome</keyword>
<keyword evidence="2" id="KW-0812">Transmembrane</keyword>
<proteinExistence type="predicted"/>
<evidence type="ECO:0000256" key="2">
    <source>
        <dbReference type="SAM" id="Phobius"/>
    </source>
</evidence>
<evidence type="ECO:0000313" key="4">
    <source>
        <dbReference type="Proteomes" id="UP000198584"/>
    </source>
</evidence>
<evidence type="ECO:0000313" key="3">
    <source>
        <dbReference type="EMBL" id="SEB02858.1"/>
    </source>
</evidence>
<evidence type="ECO:0008006" key="5">
    <source>
        <dbReference type="Google" id="ProtNLM"/>
    </source>
</evidence>
<feature type="transmembrane region" description="Helical" evidence="2">
    <location>
        <begin position="6"/>
        <end position="23"/>
    </location>
</feature>
<name>A0A1H4G1Q7_9BACI</name>
<keyword evidence="2" id="KW-0472">Membrane</keyword>
<sequence>MVTFLLIISFIVHGVLILSMVILSTRVKRAEELETRQKQVAEDIEQMFTAYLLEIKEENERLQQMLDMEGKTEPHFSPSHPGRNRVSGEENPVRTRGQQNFEKQSKPVYQPLMPGNEQVNYEPSISTQVFALEDQGYAVEEIARKLNRGKTEIALILKFNQQNM</sequence>